<gene>
    <name evidence="2" type="ORF">H7313_03985</name>
</gene>
<sequence length="291" mass="33023">MFRTYRHGDKRVMHFTFASLDEFLTYVQQAETAPAFATVETSLQETPEDDQFMMTRSFDEAVKICRFGDHDGFDELMRLVGEVRRALDLPLESQRTFHDYVGFAPDVKAYLEGSPLSMVNMPPRKKRRVALYLNTSCDGSTRRALIMHRGAVALAAAEAIELVGFSVDLHVFEMSENDCDVHVSEFLLKDPDERVNPQKLYFPLCHPSWVRRLNFRLIETTPGIGGHWTGTYGYPAEVPLVRDVLGLGADAIVFPSAKDARIEGENVVEDARRIFALINPLLPERAQLKLR</sequence>
<accession>A0A842JDF0</accession>
<dbReference type="AlphaFoldDB" id="A0A842JDF0"/>
<comment type="caution">
    <text evidence="2">The sequence shown here is derived from an EMBL/GenBank/DDBJ whole genome shotgun (WGS) entry which is preliminary data.</text>
</comment>
<dbReference type="Pfam" id="PF23822">
    <property type="entry name" value="DUF7192"/>
    <property type="match status" value="1"/>
</dbReference>
<protein>
    <recommendedName>
        <fullName evidence="1">DUF7192 domain-containing protein</fullName>
    </recommendedName>
</protein>
<evidence type="ECO:0000313" key="3">
    <source>
        <dbReference type="Proteomes" id="UP000587396"/>
    </source>
</evidence>
<keyword evidence="3" id="KW-1185">Reference proteome</keyword>
<proteinExistence type="predicted"/>
<dbReference type="EMBL" id="JACMSE010000002">
    <property type="protein sequence ID" value="MBC2888511.1"/>
    <property type="molecule type" value="Genomic_DNA"/>
</dbReference>
<organism evidence="2 3">
    <name type="scientific">Gordonibacter massiliensis</name>
    <name type="common">ex Traore et al. 2017</name>
    <dbReference type="NCBI Taxonomy" id="1841863"/>
    <lineage>
        <taxon>Bacteria</taxon>
        <taxon>Bacillati</taxon>
        <taxon>Actinomycetota</taxon>
        <taxon>Coriobacteriia</taxon>
        <taxon>Eggerthellales</taxon>
        <taxon>Eggerthellaceae</taxon>
        <taxon>Gordonibacter</taxon>
    </lineage>
</organism>
<feature type="domain" description="DUF7192" evidence="1">
    <location>
        <begin position="9"/>
        <end position="278"/>
    </location>
</feature>
<reference evidence="2 3" key="1">
    <citation type="submission" date="2020-08" db="EMBL/GenBank/DDBJ databases">
        <authorList>
            <person name="Liu C."/>
            <person name="Sun Q."/>
        </authorList>
    </citation>
    <scope>NUCLEOTIDE SEQUENCE [LARGE SCALE GENOMIC DNA]</scope>
    <source>
        <strain evidence="2 3">N22</strain>
    </source>
</reference>
<dbReference type="InterPro" id="IPR055616">
    <property type="entry name" value="DUF7192"/>
</dbReference>
<name>A0A842JDF0_9ACTN</name>
<dbReference type="RefSeq" id="WP_185904484.1">
    <property type="nucleotide sequence ID" value="NZ_JACMSE010000002.1"/>
</dbReference>
<dbReference type="Proteomes" id="UP000587396">
    <property type="component" value="Unassembled WGS sequence"/>
</dbReference>
<evidence type="ECO:0000313" key="2">
    <source>
        <dbReference type="EMBL" id="MBC2888511.1"/>
    </source>
</evidence>
<evidence type="ECO:0000259" key="1">
    <source>
        <dbReference type="Pfam" id="PF23822"/>
    </source>
</evidence>